<protein>
    <submittedName>
        <fullName evidence="2">Uncharacterized protein</fullName>
    </submittedName>
</protein>
<keyword evidence="1" id="KW-1133">Transmembrane helix</keyword>
<reference evidence="2" key="1">
    <citation type="submission" date="2018-06" db="EMBL/GenBank/DDBJ databases">
        <authorList>
            <person name="Zhirakovskaya E."/>
        </authorList>
    </citation>
    <scope>NUCLEOTIDE SEQUENCE</scope>
</reference>
<feature type="transmembrane region" description="Helical" evidence="1">
    <location>
        <begin position="12"/>
        <end position="31"/>
    </location>
</feature>
<organism evidence="2">
    <name type="scientific">hydrothermal vent metagenome</name>
    <dbReference type="NCBI Taxonomy" id="652676"/>
    <lineage>
        <taxon>unclassified sequences</taxon>
        <taxon>metagenomes</taxon>
        <taxon>ecological metagenomes</taxon>
    </lineage>
</organism>
<accession>A0A3B0WRW5</accession>
<keyword evidence="1" id="KW-0472">Membrane</keyword>
<evidence type="ECO:0000256" key="1">
    <source>
        <dbReference type="SAM" id="Phobius"/>
    </source>
</evidence>
<dbReference type="AlphaFoldDB" id="A0A3B0WRW5"/>
<name>A0A3B0WRW5_9ZZZZ</name>
<evidence type="ECO:0000313" key="2">
    <source>
        <dbReference type="EMBL" id="VAW53822.1"/>
    </source>
</evidence>
<gene>
    <name evidence="2" type="ORF">MNBD_GAMMA07-91</name>
</gene>
<proteinExistence type="predicted"/>
<feature type="non-terminal residue" evidence="2">
    <location>
        <position position="38"/>
    </location>
</feature>
<keyword evidence="1" id="KW-0812">Transmembrane</keyword>
<dbReference type="EMBL" id="UOFF01000043">
    <property type="protein sequence ID" value="VAW53822.1"/>
    <property type="molecule type" value="Genomic_DNA"/>
</dbReference>
<sequence length="38" mass="4277">MIAQIIRFSIKNRLLVLLATVLFGFLGFYSVNTISMDA</sequence>